<dbReference type="AlphaFoldDB" id="A0A6C0BTJ7"/>
<reference evidence="1" key="1">
    <citation type="journal article" date="2020" name="Nature">
        <title>Giant virus diversity and host interactions through global metagenomics.</title>
        <authorList>
            <person name="Schulz F."/>
            <person name="Roux S."/>
            <person name="Paez-Espino D."/>
            <person name="Jungbluth S."/>
            <person name="Walsh D.A."/>
            <person name="Denef V.J."/>
            <person name="McMahon K.D."/>
            <person name="Konstantinidis K.T."/>
            <person name="Eloe-Fadrosh E.A."/>
            <person name="Kyrpides N.C."/>
            <person name="Woyke T."/>
        </authorList>
    </citation>
    <scope>NUCLEOTIDE SEQUENCE</scope>
    <source>
        <strain evidence="1">GVMAG-M-3300018428-16</strain>
    </source>
</reference>
<accession>A0A6C0BTJ7</accession>
<evidence type="ECO:0000313" key="1">
    <source>
        <dbReference type="EMBL" id="QHS95101.1"/>
    </source>
</evidence>
<dbReference type="EMBL" id="MN739240">
    <property type="protein sequence ID" value="QHS95101.1"/>
    <property type="molecule type" value="Genomic_DNA"/>
</dbReference>
<protein>
    <submittedName>
        <fullName evidence="1">Uncharacterized protein</fullName>
    </submittedName>
</protein>
<organism evidence="1">
    <name type="scientific">viral metagenome</name>
    <dbReference type="NCBI Taxonomy" id="1070528"/>
    <lineage>
        <taxon>unclassified sequences</taxon>
        <taxon>metagenomes</taxon>
        <taxon>organismal metagenomes</taxon>
    </lineage>
</organism>
<sequence length="218" mass="25748">MGQICCIFCFDKTYHGFDIAHGVSCYLSEMLFKISWGDNIYNKIAIKLNDQTISQISSTITKYIKKNRIKVKNINGFVTDYISLNIAGFIFHKLIYDIIYKSDIENGKPYQEKYIPIEQDYKDIFTNKVLNKYIDEFIQINQLVKFTEEFIKQQNVKDYNINYPLGKEVISRRLEDHIINVINELCNDDCTIKAFNYNIYKDIMETKQKNFETIVNQA</sequence>
<proteinExistence type="predicted"/>
<name>A0A6C0BTJ7_9ZZZZ</name>